<dbReference type="InterPro" id="IPR000477">
    <property type="entry name" value="RT_dom"/>
</dbReference>
<organism evidence="3 4">
    <name type="scientific">Meganyctiphanes norvegica</name>
    <name type="common">Northern krill</name>
    <name type="synonym">Thysanopoda norvegica</name>
    <dbReference type="NCBI Taxonomy" id="48144"/>
    <lineage>
        <taxon>Eukaryota</taxon>
        <taxon>Metazoa</taxon>
        <taxon>Ecdysozoa</taxon>
        <taxon>Arthropoda</taxon>
        <taxon>Crustacea</taxon>
        <taxon>Multicrustacea</taxon>
        <taxon>Malacostraca</taxon>
        <taxon>Eumalacostraca</taxon>
        <taxon>Eucarida</taxon>
        <taxon>Euphausiacea</taxon>
        <taxon>Euphausiidae</taxon>
        <taxon>Meganyctiphanes</taxon>
    </lineage>
</organism>
<proteinExistence type="predicted"/>
<dbReference type="PANTHER" id="PTHR19446">
    <property type="entry name" value="REVERSE TRANSCRIPTASES"/>
    <property type="match status" value="1"/>
</dbReference>
<dbReference type="AlphaFoldDB" id="A0AAV2QGW2"/>
<dbReference type="SUPFAM" id="SSF56672">
    <property type="entry name" value="DNA/RNA polymerases"/>
    <property type="match status" value="1"/>
</dbReference>
<dbReference type="EMBL" id="CAXKWB010006850">
    <property type="protein sequence ID" value="CAL4084644.1"/>
    <property type="molecule type" value="Genomic_DNA"/>
</dbReference>
<sequence length="297" mass="34020">MIKKEHIEKSIIDIDKKLLTSHQNEREKEEMCAIENMKTKPKHFFAYARKRLKTKSSIGPFRIEDKLITAHEEISQKLSEQYSSSFSTPDPNQNIGDPKDFFNGTEDPNKVLLNDISFTREIIVKEIGNIKSDSAPGPDHFPVTLLQECAEELSDPLYILWRHSLDVGDIASLLKKAVICPIQKPNSQRCHPKSYRPVSLTSHIIKVFERVMRSAIVKHLEDTNLLPKNQHGFISGRSTLSQLLHQIEQLIRAWEEGKATDTIYLDFAKAFDKVDHNILCQKIKRLGITGKVGIWIK</sequence>
<protein>
    <recommendedName>
        <fullName evidence="2">Reverse transcriptase domain-containing protein</fullName>
    </recommendedName>
</protein>
<dbReference type="Proteomes" id="UP001497623">
    <property type="component" value="Unassembled WGS sequence"/>
</dbReference>
<gene>
    <name evidence="3" type="ORF">MNOR_LOCUS12472</name>
</gene>
<evidence type="ECO:0000313" key="4">
    <source>
        <dbReference type="Proteomes" id="UP001497623"/>
    </source>
</evidence>
<feature type="non-terminal residue" evidence="3">
    <location>
        <position position="297"/>
    </location>
</feature>
<feature type="domain" description="Reverse transcriptase" evidence="2">
    <location>
        <begin position="182"/>
        <end position="296"/>
    </location>
</feature>
<evidence type="ECO:0000313" key="3">
    <source>
        <dbReference type="EMBL" id="CAL4084644.1"/>
    </source>
</evidence>
<accession>A0AAV2QGW2</accession>
<evidence type="ECO:0000256" key="1">
    <source>
        <dbReference type="SAM" id="MobiDB-lite"/>
    </source>
</evidence>
<name>A0AAV2QGW2_MEGNR</name>
<dbReference type="Pfam" id="PF00078">
    <property type="entry name" value="RVT_1"/>
    <property type="match status" value="1"/>
</dbReference>
<feature type="compositionally biased region" description="Polar residues" evidence="1">
    <location>
        <begin position="79"/>
        <end position="95"/>
    </location>
</feature>
<comment type="caution">
    <text evidence="3">The sequence shown here is derived from an EMBL/GenBank/DDBJ whole genome shotgun (WGS) entry which is preliminary data.</text>
</comment>
<feature type="region of interest" description="Disordered" evidence="1">
    <location>
        <begin position="79"/>
        <end position="101"/>
    </location>
</feature>
<reference evidence="3 4" key="1">
    <citation type="submission" date="2024-05" db="EMBL/GenBank/DDBJ databases">
        <authorList>
            <person name="Wallberg A."/>
        </authorList>
    </citation>
    <scope>NUCLEOTIDE SEQUENCE [LARGE SCALE GENOMIC DNA]</scope>
</reference>
<keyword evidence="4" id="KW-1185">Reference proteome</keyword>
<evidence type="ECO:0000259" key="2">
    <source>
        <dbReference type="Pfam" id="PF00078"/>
    </source>
</evidence>
<dbReference type="GO" id="GO:0071897">
    <property type="term" value="P:DNA biosynthetic process"/>
    <property type="evidence" value="ECO:0007669"/>
    <property type="project" value="UniProtKB-ARBA"/>
</dbReference>
<dbReference type="InterPro" id="IPR043502">
    <property type="entry name" value="DNA/RNA_pol_sf"/>
</dbReference>